<dbReference type="InterPro" id="IPR013126">
    <property type="entry name" value="Hsp_70_fam"/>
</dbReference>
<keyword evidence="2" id="KW-0067">ATP-binding</keyword>
<dbReference type="EMBL" id="CAMGYJ010000003">
    <property type="protein sequence ID" value="CAI0396430.1"/>
    <property type="molecule type" value="Genomic_DNA"/>
</dbReference>
<sequence length="582" mass="65211">MKRNQPPEILSPELKGKPTAAASAAAGAPNFSSLPKHLVDGILFKLPARSLFRFRLLSRYHLNLIQSPDFIAAHASDSCLNRAGLLVLADSQSGKAASFLPPAIQGKTKDGVLNFPLPFLKGYGCNARFSYAGSFKGLVCLIVRRQGEYWVLWNPATSQFSFGPPPILSQEHCFCNSRYRRRLWVVVDGFGYDSAADDYKSVRVLGWENAIQVEVLTWAKRYWTRIHAGEGFYSIFHIISGPPSFPDSPVSTEGRVNWMEASSSMVLSFRLRDANLEWISTPDAAVPSWSVNRTICAWKGSLAMLVQPLQEPLLSVWLYEEGGSSWSSLVSIATHGVPRRVEAIWGFDVESLLAMYVDCIACDSRGGRFKRAQHVTPLSIGLEVGYGKMQVIIPRNTPIPTKLYGILSRRTFRCRESVGFPIYQGERSMARKNRFLGKLSFTNNNNVPPAASRNIRDTYGELRGWFGIDADGTLTVRVKDLATGKEQEMRVEGVAGGKRKMVLSEEEVERMVREGQEHKVADQKYVEEMDAAWEAMNSAWSMMRRAQMSLINVTTDGEETYRTFKNVAMQMLNDFKPEAKDE</sequence>
<keyword evidence="1" id="KW-0547">Nucleotide-binding</keyword>
<evidence type="ECO:0000256" key="2">
    <source>
        <dbReference type="ARBA" id="ARBA00022840"/>
    </source>
</evidence>
<proteinExistence type="predicted"/>
<dbReference type="InterPro" id="IPR050796">
    <property type="entry name" value="SCF_F-box_component"/>
</dbReference>
<dbReference type="InterPro" id="IPR029047">
    <property type="entry name" value="HSP70_peptide-bd_sf"/>
</dbReference>
<dbReference type="PROSITE" id="PS50181">
    <property type="entry name" value="FBOX"/>
    <property type="match status" value="1"/>
</dbReference>
<organism evidence="4 5">
    <name type="scientific">Linum tenue</name>
    <dbReference type="NCBI Taxonomy" id="586396"/>
    <lineage>
        <taxon>Eukaryota</taxon>
        <taxon>Viridiplantae</taxon>
        <taxon>Streptophyta</taxon>
        <taxon>Embryophyta</taxon>
        <taxon>Tracheophyta</taxon>
        <taxon>Spermatophyta</taxon>
        <taxon>Magnoliopsida</taxon>
        <taxon>eudicotyledons</taxon>
        <taxon>Gunneridae</taxon>
        <taxon>Pentapetalae</taxon>
        <taxon>rosids</taxon>
        <taxon>fabids</taxon>
        <taxon>Malpighiales</taxon>
        <taxon>Linaceae</taxon>
        <taxon>Linum</taxon>
    </lineage>
</organism>
<feature type="domain" description="F-box" evidence="3">
    <location>
        <begin position="28"/>
        <end position="75"/>
    </location>
</feature>
<dbReference type="Pfam" id="PF08268">
    <property type="entry name" value="FBA_3"/>
    <property type="match status" value="1"/>
</dbReference>
<dbReference type="Pfam" id="PF00012">
    <property type="entry name" value="HSP70"/>
    <property type="match status" value="1"/>
</dbReference>
<dbReference type="InterPro" id="IPR001810">
    <property type="entry name" value="F-box_dom"/>
</dbReference>
<dbReference type="InterPro" id="IPR017451">
    <property type="entry name" value="F-box-assoc_interact_dom"/>
</dbReference>
<protein>
    <recommendedName>
        <fullName evidence="3">F-box domain-containing protein</fullName>
    </recommendedName>
</protein>
<accession>A0AAV0IFS5</accession>
<dbReference type="GO" id="GO:0140662">
    <property type="term" value="F:ATP-dependent protein folding chaperone"/>
    <property type="evidence" value="ECO:0007669"/>
    <property type="project" value="InterPro"/>
</dbReference>
<dbReference type="GO" id="GO:0005524">
    <property type="term" value="F:ATP binding"/>
    <property type="evidence" value="ECO:0007669"/>
    <property type="project" value="UniProtKB-KW"/>
</dbReference>
<reference evidence="4" key="1">
    <citation type="submission" date="2022-08" db="EMBL/GenBank/DDBJ databases">
        <authorList>
            <person name="Gutierrez-Valencia J."/>
        </authorList>
    </citation>
    <scope>NUCLEOTIDE SEQUENCE</scope>
</reference>
<dbReference type="PANTHER" id="PTHR31672">
    <property type="entry name" value="BNACNNG10540D PROTEIN"/>
    <property type="match status" value="1"/>
</dbReference>
<dbReference type="Proteomes" id="UP001154282">
    <property type="component" value="Unassembled WGS sequence"/>
</dbReference>
<evidence type="ECO:0000256" key="1">
    <source>
        <dbReference type="ARBA" id="ARBA00022741"/>
    </source>
</evidence>
<evidence type="ECO:0000313" key="5">
    <source>
        <dbReference type="Proteomes" id="UP001154282"/>
    </source>
</evidence>
<dbReference type="AlphaFoldDB" id="A0AAV0IFS5"/>
<dbReference type="NCBIfam" id="TIGR01640">
    <property type="entry name" value="F_box_assoc_1"/>
    <property type="match status" value="1"/>
</dbReference>
<gene>
    <name evidence="4" type="ORF">LITE_LOCUS9111</name>
</gene>
<evidence type="ECO:0000313" key="4">
    <source>
        <dbReference type="EMBL" id="CAI0396430.1"/>
    </source>
</evidence>
<dbReference type="Gene3D" id="2.60.34.10">
    <property type="entry name" value="Substrate Binding Domain Of DNAk, Chain A, domain 1"/>
    <property type="match status" value="1"/>
</dbReference>
<comment type="caution">
    <text evidence="4">The sequence shown here is derived from an EMBL/GenBank/DDBJ whole genome shotgun (WGS) entry which is preliminary data.</text>
</comment>
<name>A0AAV0IFS5_9ROSI</name>
<dbReference type="InterPro" id="IPR013187">
    <property type="entry name" value="F-box-assoc_dom_typ3"/>
</dbReference>
<dbReference type="PANTHER" id="PTHR31672:SF13">
    <property type="entry name" value="F-BOX PROTEIN CPR30-LIKE"/>
    <property type="match status" value="1"/>
</dbReference>
<evidence type="ECO:0000259" key="3">
    <source>
        <dbReference type="PROSITE" id="PS50181"/>
    </source>
</evidence>
<dbReference type="SUPFAM" id="SSF100920">
    <property type="entry name" value="Heat shock protein 70kD (HSP70), peptide-binding domain"/>
    <property type="match status" value="1"/>
</dbReference>
<keyword evidence="5" id="KW-1185">Reference proteome</keyword>